<feature type="transmembrane region" description="Helical" evidence="1">
    <location>
        <begin position="6"/>
        <end position="23"/>
    </location>
</feature>
<accession>A0ABU7BZC2</accession>
<reference evidence="2 3" key="1">
    <citation type="submission" date="2021-07" db="EMBL/GenBank/DDBJ databases">
        <authorList>
            <person name="Palmer J.M."/>
        </authorList>
    </citation>
    <scope>NUCLEOTIDE SEQUENCE [LARGE SCALE GENOMIC DNA]</scope>
    <source>
        <strain evidence="2 3">AT_MEX2019</strain>
        <tissue evidence="2">Muscle</tissue>
    </source>
</reference>
<evidence type="ECO:0000313" key="3">
    <source>
        <dbReference type="Proteomes" id="UP001345963"/>
    </source>
</evidence>
<protein>
    <submittedName>
        <fullName evidence="2">Uncharacterized protein</fullName>
    </submittedName>
</protein>
<name>A0ABU7BZC2_9TELE</name>
<gene>
    <name evidence="2" type="ORF">ATANTOWER_017404</name>
</gene>
<evidence type="ECO:0000256" key="1">
    <source>
        <dbReference type="SAM" id="Phobius"/>
    </source>
</evidence>
<organism evidence="2 3">
    <name type="scientific">Ataeniobius toweri</name>
    <dbReference type="NCBI Taxonomy" id="208326"/>
    <lineage>
        <taxon>Eukaryota</taxon>
        <taxon>Metazoa</taxon>
        <taxon>Chordata</taxon>
        <taxon>Craniata</taxon>
        <taxon>Vertebrata</taxon>
        <taxon>Euteleostomi</taxon>
        <taxon>Actinopterygii</taxon>
        <taxon>Neopterygii</taxon>
        <taxon>Teleostei</taxon>
        <taxon>Neoteleostei</taxon>
        <taxon>Acanthomorphata</taxon>
        <taxon>Ovalentaria</taxon>
        <taxon>Atherinomorphae</taxon>
        <taxon>Cyprinodontiformes</taxon>
        <taxon>Goodeidae</taxon>
        <taxon>Ataeniobius</taxon>
    </lineage>
</organism>
<proteinExistence type="predicted"/>
<sequence>MYFVFFYVVNVCNYLLLFFVLFLKARECTGRKKIQTCEHCHNNICDCVYDINVDDGNNQGSSISEDDGEMEEVFNTEEHTQLVEQKSQLGIQSEKTESVLASQVCSESSHVTMDSKIRQFEQGVSLTCEAAARGEREVDPASPLLPEVEMETFHEHNLSQGDQLTVQPPSENLLKRANSMQNVDLDSGVDFDLTLRNRKKFGFLEEKKPDKLKKK</sequence>
<dbReference type="Proteomes" id="UP001345963">
    <property type="component" value="Unassembled WGS sequence"/>
</dbReference>
<comment type="caution">
    <text evidence="2">The sequence shown here is derived from an EMBL/GenBank/DDBJ whole genome shotgun (WGS) entry which is preliminary data.</text>
</comment>
<keyword evidence="1" id="KW-1133">Transmembrane helix</keyword>
<keyword evidence="1" id="KW-0472">Membrane</keyword>
<dbReference type="EMBL" id="JAHUTI010072440">
    <property type="protein sequence ID" value="MED6255948.1"/>
    <property type="molecule type" value="Genomic_DNA"/>
</dbReference>
<keyword evidence="1" id="KW-0812">Transmembrane</keyword>
<evidence type="ECO:0000313" key="2">
    <source>
        <dbReference type="EMBL" id="MED6255948.1"/>
    </source>
</evidence>
<keyword evidence="3" id="KW-1185">Reference proteome</keyword>